<dbReference type="PANTHER" id="PTHR43280:SF2">
    <property type="entry name" value="HTH-TYPE TRANSCRIPTIONAL REGULATOR EXSA"/>
    <property type="match status" value="1"/>
</dbReference>
<proteinExistence type="predicted"/>
<name>A0A916VF61_9BACL</name>
<dbReference type="PANTHER" id="PTHR43280">
    <property type="entry name" value="ARAC-FAMILY TRANSCRIPTIONAL REGULATOR"/>
    <property type="match status" value="1"/>
</dbReference>
<dbReference type="GO" id="GO:0003700">
    <property type="term" value="F:DNA-binding transcription factor activity"/>
    <property type="evidence" value="ECO:0007669"/>
    <property type="project" value="InterPro"/>
</dbReference>
<accession>A0A916VF61</accession>
<reference evidence="5" key="1">
    <citation type="submission" date="2020-08" db="EMBL/GenBank/DDBJ databases">
        <authorList>
            <person name="Uke A."/>
            <person name="Chhe C."/>
            <person name="Baramee S."/>
            <person name="Kosugi A."/>
        </authorList>
    </citation>
    <scope>NUCLEOTIDE SEQUENCE</scope>
    <source>
        <strain evidence="5">DA-C8</strain>
    </source>
</reference>
<dbReference type="InterPro" id="IPR014710">
    <property type="entry name" value="RmlC-like_jellyroll"/>
</dbReference>
<comment type="caution">
    <text evidence="5">The sequence shown here is derived from an EMBL/GenBank/DDBJ whole genome shotgun (WGS) entry which is preliminary data.</text>
</comment>
<dbReference type="AlphaFoldDB" id="A0A916VF61"/>
<dbReference type="Pfam" id="PF12833">
    <property type="entry name" value="HTH_18"/>
    <property type="match status" value="1"/>
</dbReference>
<dbReference type="Pfam" id="PF02311">
    <property type="entry name" value="AraC_binding"/>
    <property type="match status" value="1"/>
</dbReference>
<dbReference type="Proteomes" id="UP000654993">
    <property type="component" value="Unassembled WGS sequence"/>
</dbReference>
<keyword evidence="3" id="KW-0804">Transcription</keyword>
<evidence type="ECO:0000256" key="2">
    <source>
        <dbReference type="ARBA" id="ARBA00023125"/>
    </source>
</evidence>
<evidence type="ECO:0000313" key="5">
    <source>
        <dbReference type="EMBL" id="GFR37026.1"/>
    </source>
</evidence>
<reference evidence="5" key="2">
    <citation type="journal article" date="2021" name="Data Brief">
        <title>Draft genome sequence data of the facultative, thermophilic, xylanolytic bacterium Paenibacillus sp. strain DA-C8.</title>
        <authorList>
            <person name="Chhe C."/>
            <person name="Uke A."/>
            <person name="Baramee S."/>
            <person name="Ungkulpasvich U."/>
            <person name="Tachaapaikoon C."/>
            <person name="Pason P."/>
            <person name="Waeonukul R."/>
            <person name="Ratanakhanokchai K."/>
            <person name="Kosugi A."/>
        </authorList>
    </citation>
    <scope>NUCLEOTIDE SEQUENCE</scope>
    <source>
        <strain evidence="5">DA-C8</strain>
    </source>
</reference>
<dbReference type="Gene3D" id="1.10.10.60">
    <property type="entry name" value="Homeodomain-like"/>
    <property type="match status" value="2"/>
</dbReference>
<dbReference type="InterPro" id="IPR018060">
    <property type="entry name" value="HTH_AraC"/>
</dbReference>
<organism evidence="5 6">
    <name type="scientific">Insulibacter thermoxylanivorax</name>
    <dbReference type="NCBI Taxonomy" id="2749268"/>
    <lineage>
        <taxon>Bacteria</taxon>
        <taxon>Bacillati</taxon>
        <taxon>Bacillota</taxon>
        <taxon>Bacilli</taxon>
        <taxon>Bacillales</taxon>
        <taxon>Paenibacillaceae</taxon>
        <taxon>Insulibacter</taxon>
    </lineage>
</organism>
<dbReference type="PROSITE" id="PS01124">
    <property type="entry name" value="HTH_ARAC_FAMILY_2"/>
    <property type="match status" value="1"/>
</dbReference>
<dbReference type="InterPro" id="IPR037923">
    <property type="entry name" value="HTH-like"/>
</dbReference>
<dbReference type="SUPFAM" id="SSF46689">
    <property type="entry name" value="Homeodomain-like"/>
    <property type="match status" value="2"/>
</dbReference>
<evidence type="ECO:0000256" key="1">
    <source>
        <dbReference type="ARBA" id="ARBA00023015"/>
    </source>
</evidence>
<dbReference type="Gene3D" id="2.60.120.10">
    <property type="entry name" value="Jelly Rolls"/>
    <property type="match status" value="1"/>
</dbReference>
<dbReference type="SUPFAM" id="SSF51215">
    <property type="entry name" value="Regulatory protein AraC"/>
    <property type="match status" value="1"/>
</dbReference>
<dbReference type="EMBL" id="BMAQ01000002">
    <property type="protein sequence ID" value="GFR37026.1"/>
    <property type="molecule type" value="Genomic_DNA"/>
</dbReference>
<dbReference type="SMART" id="SM00342">
    <property type="entry name" value="HTH_ARAC"/>
    <property type="match status" value="1"/>
</dbReference>
<sequence>MAHKKIIHIERSRHDQRMDMMYSHFHDRYEIYYLLSGERFYFIDNQMYLVQAGDLVFIDQYALHQTRDTGISHHERILIEFAPEFLKPLQIETSDLLSELFIRGGQIIRLAAKERKEIESILFELVRESAKQQAFGELNIKMLLVHLLIRAARSNPKSLEQRDVFHPTLREIIGWISMNFRDPSLSLEQISEKFSISKYYLCRLFKQNTGYTFTSYVNLLRIREAQRLLRETDDKIMTICERSGFENVHHFCRVFKQISHVSPMQYRKEYQETLKEHPEHSSILK</sequence>
<evidence type="ECO:0000256" key="3">
    <source>
        <dbReference type="ARBA" id="ARBA00023163"/>
    </source>
</evidence>
<dbReference type="RefSeq" id="WP_200965323.1">
    <property type="nucleotide sequence ID" value="NZ_BMAQ01000002.1"/>
</dbReference>
<feature type="domain" description="HTH araC/xylS-type" evidence="4">
    <location>
        <begin position="170"/>
        <end position="269"/>
    </location>
</feature>
<keyword evidence="2" id="KW-0238">DNA-binding</keyword>
<keyword evidence="1" id="KW-0805">Transcription regulation</keyword>
<gene>
    <name evidence="5" type="ORF">PRECH8_03220</name>
</gene>
<dbReference type="GO" id="GO:0043565">
    <property type="term" value="F:sequence-specific DNA binding"/>
    <property type="evidence" value="ECO:0007669"/>
    <property type="project" value="InterPro"/>
</dbReference>
<evidence type="ECO:0000259" key="4">
    <source>
        <dbReference type="PROSITE" id="PS01124"/>
    </source>
</evidence>
<dbReference type="InterPro" id="IPR003313">
    <property type="entry name" value="AraC-bd"/>
</dbReference>
<keyword evidence="6" id="KW-1185">Reference proteome</keyword>
<protein>
    <submittedName>
        <fullName evidence="5">AraC family transcriptional regulator</fullName>
    </submittedName>
</protein>
<evidence type="ECO:0000313" key="6">
    <source>
        <dbReference type="Proteomes" id="UP000654993"/>
    </source>
</evidence>
<dbReference type="InterPro" id="IPR009057">
    <property type="entry name" value="Homeodomain-like_sf"/>
</dbReference>